<keyword evidence="1" id="KW-0805">Transcription regulation</keyword>
<comment type="caution">
    <text evidence="5">The sequence shown here is derived from an EMBL/GenBank/DDBJ whole genome shotgun (WGS) entry which is preliminary data.</text>
</comment>
<sequence length="290" mass="32004">MLKAAYEALPHTEDGALLVRRFSADGFRAPYHFHPELELTFIVNGRGKRYVGHSMEDYDRGDLVLLGANLPHCWKTTPAESNAEAGALVIQFAADFAGADFFSKATAAPVRELLQKSSGGIRFGGRARSVVAVRMKRLAGENSPFRQLIGLLDILDILAGSGEYTLLNPGERPTEQSPADRKRIGAVMAYLVENFRQPVSLGQAAAIAGMTPSAFCKYFKRATRRTFVETVTAYRLNYAAQQLAGTDKPVSAICYESGFGDVSHFNRMFRQRWQCSPLHYRKAFGGEETP</sequence>
<dbReference type="SUPFAM" id="SSF51182">
    <property type="entry name" value="RmlC-like cupins"/>
    <property type="match status" value="1"/>
</dbReference>
<dbReference type="InterPro" id="IPR011051">
    <property type="entry name" value="RmlC_Cupin_sf"/>
</dbReference>
<reference evidence="6" key="1">
    <citation type="journal article" date="2019" name="Int. J. Syst. Evol. Microbiol.">
        <title>The Global Catalogue of Microorganisms (GCM) 10K type strain sequencing project: providing services to taxonomists for standard genome sequencing and annotation.</title>
        <authorList>
            <consortium name="The Broad Institute Genomics Platform"/>
            <consortium name="The Broad Institute Genome Sequencing Center for Infectious Disease"/>
            <person name="Wu L."/>
            <person name="Ma J."/>
        </authorList>
    </citation>
    <scope>NUCLEOTIDE SEQUENCE [LARGE SCALE GENOMIC DNA]</scope>
    <source>
        <strain evidence="6">JCM 17664</strain>
    </source>
</reference>
<dbReference type="InterPro" id="IPR018060">
    <property type="entry name" value="HTH_AraC"/>
</dbReference>
<dbReference type="PANTHER" id="PTHR43280:SF27">
    <property type="entry name" value="TRANSCRIPTIONAL REGULATOR MTLR"/>
    <property type="match status" value="1"/>
</dbReference>
<feature type="domain" description="HTH araC/xylS-type" evidence="4">
    <location>
        <begin position="185"/>
        <end position="283"/>
    </location>
</feature>
<dbReference type="InterPro" id="IPR018062">
    <property type="entry name" value="HTH_AraC-typ_CS"/>
</dbReference>
<dbReference type="Pfam" id="PF12833">
    <property type="entry name" value="HTH_18"/>
    <property type="match status" value="1"/>
</dbReference>
<dbReference type="InterPro" id="IPR014710">
    <property type="entry name" value="RmlC-like_jellyroll"/>
</dbReference>
<proteinExistence type="predicted"/>
<dbReference type="CDD" id="cd06976">
    <property type="entry name" value="cupin_MtlR-like_N"/>
    <property type="match status" value="1"/>
</dbReference>
<evidence type="ECO:0000256" key="2">
    <source>
        <dbReference type="ARBA" id="ARBA00023125"/>
    </source>
</evidence>
<gene>
    <name evidence="5" type="ORF">GCM10023143_05210</name>
</gene>
<protein>
    <submittedName>
        <fullName evidence="5">AraC family transcriptional regulator</fullName>
    </submittedName>
</protein>
<keyword evidence="3" id="KW-0804">Transcription</keyword>
<dbReference type="Gene3D" id="2.60.120.10">
    <property type="entry name" value="Jelly Rolls"/>
    <property type="match status" value="1"/>
</dbReference>
<dbReference type="SMART" id="SM00342">
    <property type="entry name" value="HTH_ARAC"/>
    <property type="match status" value="1"/>
</dbReference>
<evidence type="ECO:0000259" key="4">
    <source>
        <dbReference type="PROSITE" id="PS01124"/>
    </source>
</evidence>
<organism evidence="5 6">
    <name type="scientific">Compostibacter hankyongensis</name>
    <dbReference type="NCBI Taxonomy" id="1007089"/>
    <lineage>
        <taxon>Bacteria</taxon>
        <taxon>Pseudomonadati</taxon>
        <taxon>Bacteroidota</taxon>
        <taxon>Chitinophagia</taxon>
        <taxon>Chitinophagales</taxon>
        <taxon>Chitinophagaceae</taxon>
        <taxon>Compostibacter</taxon>
    </lineage>
</organism>
<dbReference type="PANTHER" id="PTHR43280">
    <property type="entry name" value="ARAC-FAMILY TRANSCRIPTIONAL REGULATOR"/>
    <property type="match status" value="1"/>
</dbReference>
<dbReference type="InterPro" id="IPR009057">
    <property type="entry name" value="Homeodomain-like_sf"/>
</dbReference>
<evidence type="ECO:0000313" key="5">
    <source>
        <dbReference type="EMBL" id="GAA4302617.1"/>
    </source>
</evidence>
<dbReference type="RefSeq" id="WP_344974879.1">
    <property type="nucleotide sequence ID" value="NZ_BAABFN010000001.1"/>
</dbReference>
<name>A0ABP8FFK5_9BACT</name>
<dbReference type="PROSITE" id="PS01124">
    <property type="entry name" value="HTH_ARAC_FAMILY_2"/>
    <property type="match status" value="1"/>
</dbReference>
<dbReference type="Proteomes" id="UP001501207">
    <property type="component" value="Unassembled WGS sequence"/>
</dbReference>
<evidence type="ECO:0000256" key="1">
    <source>
        <dbReference type="ARBA" id="ARBA00023015"/>
    </source>
</evidence>
<keyword evidence="2" id="KW-0238">DNA-binding</keyword>
<dbReference type="Gene3D" id="1.10.10.60">
    <property type="entry name" value="Homeodomain-like"/>
    <property type="match status" value="2"/>
</dbReference>
<evidence type="ECO:0000313" key="6">
    <source>
        <dbReference type="Proteomes" id="UP001501207"/>
    </source>
</evidence>
<accession>A0ABP8FFK5</accession>
<dbReference type="SUPFAM" id="SSF46689">
    <property type="entry name" value="Homeodomain-like"/>
    <property type="match status" value="2"/>
</dbReference>
<keyword evidence="6" id="KW-1185">Reference proteome</keyword>
<dbReference type="EMBL" id="BAABFN010000001">
    <property type="protein sequence ID" value="GAA4302617.1"/>
    <property type="molecule type" value="Genomic_DNA"/>
</dbReference>
<evidence type="ECO:0000256" key="3">
    <source>
        <dbReference type="ARBA" id="ARBA00023163"/>
    </source>
</evidence>
<dbReference type="PROSITE" id="PS00041">
    <property type="entry name" value="HTH_ARAC_FAMILY_1"/>
    <property type="match status" value="1"/>
</dbReference>